<evidence type="ECO:0000256" key="3">
    <source>
        <dbReference type="ARBA" id="ARBA00022729"/>
    </source>
</evidence>
<accession>A0AAV8YWK2</accession>
<comment type="similarity">
    <text evidence="6">Belongs to the peptidase S1 family. CLIP subfamily.</text>
</comment>
<dbReference type="InterPro" id="IPR018114">
    <property type="entry name" value="TRYPSIN_HIS"/>
</dbReference>
<organism evidence="8 9">
    <name type="scientific">Aromia moschata</name>
    <dbReference type="NCBI Taxonomy" id="1265417"/>
    <lineage>
        <taxon>Eukaryota</taxon>
        <taxon>Metazoa</taxon>
        <taxon>Ecdysozoa</taxon>
        <taxon>Arthropoda</taxon>
        <taxon>Hexapoda</taxon>
        <taxon>Insecta</taxon>
        <taxon>Pterygota</taxon>
        <taxon>Neoptera</taxon>
        <taxon>Endopterygota</taxon>
        <taxon>Coleoptera</taxon>
        <taxon>Polyphaga</taxon>
        <taxon>Cucujiformia</taxon>
        <taxon>Chrysomeloidea</taxon>
        <taxon>Cerambycidae</taxon>
        <taxon>Cerambycinae</taxon>
        <taxon>Callichromatini</taxon>
        <taxon>Aromia</taxon>
    </lineage>
</organism>
<dbReference type="PANTHER" id="PTHR24256">
    <property type="entry name" value="TRYPTASE-RELATED"/>
    <property type="match status" value="1"/>
</dbReference>
<dbReference type="PROSITE" id="PS50240">
    <property type="entry name" value="TRYPSIN_DOM"/>
    <property type="match status" value="1"/>
</dbReference>
<keyword evidence="9" id="KW-1185">Reference proteome</keyword>
<dbReference type="PROSITE" id="PS00134">
    <property type="entry name" value="TRYPSIN_HIS"/>
    <property type="match status" value="1"/>
</dbReference>
<dbReference type="InterPro" id="IPR001314">
    <property type="entry name" value="Peptidase_S1A"/>
</dbReference>
<dbReference type="FunFam" id="2.40.10.10:FF:000054">
    <property type="entry name" value="Complement C1r subcomponent"/>
    <property type="match status" value="1"/>
</dbReference>
<dbReference type="Gene3D" id="2.10.70.10">
    <property type="entry name" value="Complement Module, domain 1"/>
    <property type="match status" value="1"/>
</dbReference>
<dbReference type="SMART" id="SM00020">
    <property type="entry name" value="Tryp_SPc"/>
    <property type="match status" value="1"/>
</dbReference>
<keyword evidence="5" id="KW-0325">Glycoprotein</keyword>
<dbReference type="InterPro" id="IPR000436">
    <property type="entry name" value="Sushi_SCR_CCP_dom"/>
</dbReference>
<comment type="subcellular location">
    <subcellularLocation>
        <location evidence="1">Secreted</location>
    </subcellularLocation>
</comment>
<dbReference type="FunFam" id="2.40.10.10:FF:000068">
    <property type="entry name" value="transmembrane protease serine 2"/>
    <property type="match status" value="1"/>
</dbReference>
<gene>
    <name evidence="8" type="ORF">NQ318_009008</name>
</gene>
<evidence type="ECO:0000256" key="5">
    <source>
        <dbReference type="ARBA" id="ARBA00023180"/>
    </source>
</evidence>
<evidence type="ECO:0000259" key="7">
    <source>
        <dbReference type="PROSITE" id="PS50240"/>
    </source>
</evidence>
<dbReference type="GO" id="GO:0006508">
    <property type="term" value="P:proteolysis"/>
    <property type="evidence" value="ECO:0007669"/>
    <property type="project" value="InterPro"/>
</dbReference>
<dbReference type="InterPro" id="IPR051487">
    <property type="entry name" value="Ser/Thr_Proteases_Immune/Dev"/>
</dbReference>
<dbReference type="GO" id="GO:0005576">
    <property type="term" value="C:extracellular region"/>
    <property type="evidence" value="ECO:0007669"/>
    <property type="project" value="UniProtKB-SubCell"/>
</dbReference>
<evidence type="ECO:0000256" key="1">
    <source>
        <dbReference type="ARBA" id="ARBA00004613"/>
    </source>
</evidence>
<reference evidence="8" key="1">
    <citation type="journal article" date="2023" name="Insect Mol. Biol.">
        <title>Genome sequencing provides insights into the evolution of gene families encoding plant cell wall-degrading enzymes in longhorned beetles.</title>
        <authorList>
            <person name="Shin N.R."/>
            <person name="Okamura Y."/>
            <person name="Kirsch R."/>
            <person name="Pauchet Y."/>
        </authorList>
    </citation>
    <scope>NUCLEOTIDE SEQUENCE</scope>
    <source>
        <strain evidence="8">AMC_N1</strain>
    </source>
</reference>
<dbReference type="Gene3D" id="2.40.10.10">
    <property type="entry name" value="Trypsin-like serine proteases"/>
    <property type="match status" value="1"/>
</dbReference>
<keyword evidence="4" id="KW-1015">Disulfide bond</keyword>
<keyword evidence="2" id="KW-0964">Secreted</keyword>
<dbReference type="PRINTS" id="PR00722">
    <property type="entry name" value="CHYMOTRYPSIN"/>
</dbReference>
<feature type="domain" description="Peptidase S1" evidence="7">
    <location>
        <begin position="192"/>
        <end position="446"/>
    </location>
</feature>
<keyword evidence="3" id="KW-0732">Signal</keyword>
<protein>
    <recommendedName>
        <fullName evidence="7">Peptidase S1 domain-containing protein</fullName>
    </recommendedName>
</protein>
<sequence>MNDKYYIHGIVSIGVSKRGLCDLDQNALYTNVTFYKDFVYNEMNKYLVTDCILPHHPDNGKWVIENGENNPGDTVSSDTLLIVRCYDGFKPSSDRTKVQCGLSSFMPTCEKLCPPQSKYLATVQCFDRSHKEINCDEATDGSTLSYTCPPLHIPPFGYDTEMHCNNGKWDIPGPQCNPICGKRVADDVVTLLYGAKEVDLIEYPWVAALYRNSEAGYQHICGGSIISYKLIVTAAHCVTNNYGEIYAPENYIVAAGKLYNKFEDPRDPRPQYLQVFYILANENYRSASRKYLGDIALLVTKQAIIFNHYVHPICFQGVNQITLKTGDVGVVTGWGVSETNKPSEELRLLEIPYKSPKACAKELPSNWELEYNLIDKICAGLYKQNRSVCRGDSGGGLSYKNGKDGRYYLHGVVSLGVGKKGMCDFRHNSLYTSVSFHYDFIYNKFSTYTEDCKLPPHPENGKWMIEDEDKKPEDKVSADTILKFVCNEDFVLSPDVAAVTCESVYLKMPKCVVSFIK</sequence>
<evidence type="ECO:0000256" key="4">
    <source>
        <dbReference type="ARBA" id="ARBA00023157"/>
    </source>
</evidence>
<dbReference type="EMBL" id="JAPWTK010000040">
    <property type="protein sequence ID" value="KAJ8955115.1"/>
    <property type="molecule type" value="Genomic_DNA"/>
</dbReference>
<evidence type="ECO:0000256" key="6">
    <source>
        <dbReference type="ARBA" id="ARBA00024195"/>
    </source>
</evidence>
<dbReference type="GO" id="GO:0004252">
    <property type="term" value="F:serine-type endopeptidase activity"/>
    <property type="evidence" value="ECO:0007669"/>
    <property type="project" value="InterPro"/>
</dbReference>
<dbReference type="SUPFAM" id="SSF50494">
    <property type="entry name" value="Trypsin-like serine proteases"/>
    <property type="match status" value="2"/>
</dbReference>
<dbReference type="InterPro" id="IPR043504">
    <property type="entry name" value="Peptidase_S1_PA_chymotrypsin"/>
</dbReference>
<dbReference type="Pfam" id="PF00089">
    <property type="entry name" value="Trypsin"/>
    <property type="match status" value="1"/>
</dbReference>
<name>A0AAV8YWK2_9CUCU</name>
<proteinExistence type="inferred from homology"/>
<evidence type="ECO:0000313" key="9">
    <source>
        <dbReference type="Proteomes" id="UP001162162"/>
    </source>
</evidence>
<comment type="caution">
    <text evidence="8">The sequence shown here is derived from an EMBL/GenBank/DDBJ whole genome shotgun (WGS) entry which is preliminary data.</text>
</comment>
<evidence type="ECO:0000256" key="2">
    <source>
        <dbReference type="ARBA" id="ARBA00022525"/>
    </source>
</evidence>
<dbReference type="InterPro" id="IPR009003">
    <property type="entry name" value="Peptidase_S1_PA"/>
</dbReference>
<dbReference type="AlphaFoldDB" id="A0AAV8YWK2"/>
<dbReference type="SMART" id="SM00032">
    <property type="entry name" value="CCP"/>
    <property type="match status" value="3"/>
</dbReference>
<evidence type="ECO:0000313" key="8">
    <source>
        <dbReference type="EMBL" id="KAJ8955115.1"/>
    </source>
</evidence>
<dbReference type="Proteomes" id="UP001162162">
    <property type="component" value="Unassembled WGS sequence"/>
</dbReference>
<dbReference type="InterPro" id="IPR001254">
    <property type="entry name" value="Trypsin_dom"/>
</dbReference>
<dbReference type="CDD" id="cd00190">
    <property type="entry name" value="Tryp_SPc"/>
    <property type="match status" value="1"/>
</dbReference>